<gene>
    <name evidence="1" type="ORF">OQZ29_08785</name>
</gene>
<sequence length="135" mass="15916">MTIEERAKVLTLSGELITDIYSFYYQINTLFMQREEWKIIQSLDALDDLLYGSYGLLKLHPKIKFIWRNHQFSADALGYELTRNFYLKKLEPGSPFNKPYFKQQLAELDAGHGMTYFDQIVEIIRSHGNIQLFLV</sequence>
<protein>
    <submittedName>
        <fullName evidence="1">Ribonuclease inhibitor</fullName>
    </submittedName>
</protein>
<evidence type="ECO:0000313" key="2">
    <source>
        <dbReference type="Proteomes" id="UP001142592"/>
    </source>
</evidence>
<dbReference type="AlphaFoldDB" id="A0A9X3I8H7"/>
<keyword evidence="2" id="KW-1185">Reference proteome</keyword>
<dbReference type="RefSeq" id="WP_010600070.1">
    <property type="nucleotide sequence ID" value="NZ_JAPJUH010000002.1"/>
</dbReference>
<dbReference type="EMBL" id="JAPJUH010000002">
    <property type="protein sequence ID" value="MCX3264837.1"/>
    <property type="molecule type" value="Genomic_DNA"/>
</dbReference>
<organism evidence="1 2">
    <name type="scientific">Pedobacter agri</name>
    <dbReference type="NCBI Taxonomy" id="454586"/>
    <lineage>
        <taxon>Bacteria</taxon>
        <taxon>Pseudomonadati</taxon>
        <taxon>Bacteroidota</taxon>
        <taxon>Sphingobacteriia</taxon>
        <taxon>Sphingobacteriales</taxon>
        <taxon>Sphingobacteriaceae</taxon>
        <taxon>Pedobacter</taxon>
    </lineage>
</organism>
<accession>A0A9X3I8H7</accession>
<evidence type="ECO:0000313" key="1">
    <source>
        <dbReference type="EMBL" id="MCX3264837.1"/>
    </source>
</evidence>
<proteinExistence type="predicted"/>
<reference evidence="1" key="1">
    <citation type="submission" date="2022-11" db="EMBL/GenBank/DDBJ databases">
        <authorList>
            <person name="Graham C."/>
            <person name="Newman J.D."/>
        </authorList>
    </citation>
    <scope>NUCLEOTIDE SEQUENCE</scope>
    <source>
        <strain evidence="1">DSM 19486</strain>
    </source>
</reference>
<dbReference type="Proteomes" id="UP001142592">
    <property type="component" value="Unassembled WGS sequence"/>
</dbReference>
<name>A0A9X3I8H7_9SPHI</name>
<comment type="caution">
    <text evidence="1">The sequence shown here is derived from an EMBL/GenBank/DDBJ whole genome shotgun (WGS) entry which is preliminary data.</text>
</comment>